<evidence type="ECO:0000313" key="3">
    <source>
        <dbReference type="Proteomes" id="UP000193411"/>
    </source>
</evidence>
<evidence type="ECO:0000256" key="1">
    <source>
        <dbReference type="SAM" id="MobiDB-lite"/>
    </source>
</evidence>
<comment type="caution">
    <text evidence="2">The sequence shown here is derived from an EMBL/GenBank/DDBJ whole genome shotgun (WGS) entry which is preliminary data.</text>
</comment>
<keyword evidence="3" id="KW-1185">Reference proteome</keyword>
<proteinExistence type="predicted"/>
<reference evidence="2 3" key="1">
    <citation type="submission" date="2016-07" db="EMBL/GenBank/DDBJ databases">
        <title>Pervasive Adenine N6-methylation of Active Genes in Fungi.</title>
        <authorList>
            <consortium name="DOE Joint Genome Institute"/>
            <person name="Mondo S.J."/>
            <person name="Dannebaum R.O."/>
            <person name="Kuo R.C."/>
            <person name="Labutti K."/>
            <person name="Haridas S."/>
            <person name="Kuo A."/>
            <person name="Salamov A."/>
            <person name="Ahrendt S.R."/>
            <person name="Lipzen A."/>
            <person name="Sullivan W."/>
            <person name="Andreopoulos W.B."/>
            <person name="Clum A."/>
            <person name="Lindquist E."/>
            <person name="Daum C."/>
            <person name="Ramamoorthy G.K."/>
            <person name="Gryganskyi A."/>
            <person name="Culley D."/>
            <person name="Magnuson J.K."/>
            <person name="James T.Y."/>
            <person name="O'Malley M.A."/>
            <person name="Stajich J.E."/>
            <person name="Spatafora J.W."/>
            <person name="Visel A."/>
            <person name="Grigoriev I.V."/>
        </authorList>
    </citation>
    <scope>NUCLEOTIDE SEQUENCE [LARGE SCALE GENOMIC DNA]</scope>
    <source>
        <strain evidence="2 3">PL171</strain>
    </source>
</reference>
<gene>
    <name evidence="2" type="ORF">BCR44DRAFT_256641</name>
</gene>
<accession>A0A1Y2HKQ6</accession>
<feature type="compositionally biased region" description="Low complexity" evidence="1">
    <location>
        <begin position="183"/>
        <end position="202"/>
    </location>
</feature>
<protein>
    <submittedName>
        <fullName evidence="2">Uncharacterized protein</fullName>
    </submittedName>
</protein>
<sequence>MHCIAIPAALRCSKLSCSNLLLPARKSHLHSRFSASTNGEKYSTSCHLRSRPGQACHESDTELHPHSRFKVSDCQPGKPGKDGVTGDSSSSDDEEQVRVMRINTPTTQMSSSVPLARPPIRPNPTSASTARSPAILSPPASQRPHAGTPKATRHQPGIAGAPDALAPSVLRPPPTPHEPPPSASTARPSSSTQQTSTRAPASWSGCPCTTRLGKRQRKQ</sequence>
<feature type="region of interest" description="Disordered" evidence="1">
    <location>
        <begin position="31"/>
        <end position="219"/>
    </location>
</feature>
<feature type="compositionally biased region" description="Polar residues" evidence="1">
    <location>
        <begin position="103"/>
        <end position="113"/>
    </location>
</feature>
<organism evidence="2 3">
    <name type="scientific">Catenaria anguillulae PL171</name>
    <dbReference type="NCBI Taxonomy" id="765915"/>
    <lineage>
        <taxon>Eukaryota</taxon>
        <taxon>Fungi</taxon>
        <taxon>Fungi incertae sedis</taxon>
        <taxon>Blastocladiomycota</taxon>
        <taxon>Blastocladiomycetes</taxon>
        <taxon>Blastocladiales</taxon>
        <taxon>Catenariaceae</taxon>
        <taxon>Catenaria</taxon>
    </lineage>
</organism>
<dbReference type="AlphaFoldDB" id="A0A1Y2HKQ6"/>
<dbReference type="EMBL" id="MCFL01000024">
    <property type="protein sequence ID" value="ORZ35160.1"/>
    <property type="molecule type" value="Genomic_DNA"/>
</dbReference>
<evidence type="ECO:0000313" key="2">
    <source>
        <dbReference type="EMBL" id="ORZ35160.1"/>
    </source>
</evidence>
<feature type="compositionally biased region" description="Polar residues" evidence="1">
    <location>
        <begin position="33"/>
        <end position="47"/>
    </location>
</feature>
<dbReference type="Proteomes" id="UP000193411">
    <property type="component" value="Unassembled WGS sequence"/>
</dbReference>
<name>A0A1Y2HKQ6_9FUNG</name>
<feature type="compositionally biased region" description="Pro residues" evidence="1">
    <location>
        <begin position="170"/>
        <end position="182"/>
    </location>
</feature>